<evidence type="ECO:0000259" key="2">
    <source>
        <dbReference type="Pfam" id="PF07331"/>
    </source>
</evidence>
<name>A0ABQ6YBU4_9GAMM</name>
<organism evidence="3 4">
    <name type="scientific">Alcanivorax xiamenensis</name>
    <dbReference type="NCBI Taxonomy" id="1177156"/>
    <lineage>
        <taxon>Bacteria</taxon>
        <taxon>Pseudomonadati</taxon>
        <taxon>Pseudomonadota</taxon>
        <taxon>Gammaproteobacteria</taxon>
        <taxon>Oceanospirillales</taxon>
        <taxon>Alcanivoracaceae</taxon>
        <taxon>Alcanivorax</taxon>
    </lineage>
</organism>
<proteinExistence type="predicted"/>
<dbReference type="Pfam" id="PF07331">
    <property type="entry name" value="TctB"/>
    <property type="match status" value="1"/>
</dbReference>
<feature type="transmembrane region" description="Helical" evidence="1">
    <location>
        <begin position="12"/>
        <end position="30"/>
    </location>
</feature>
<feature type="transmembrane region" description="Helical" evidence="1">
    <location>
        <begin position="83"/>
        <end position="116"/>
    </location>
</feature>
<evidence type="ECO:0000256" key="1">
    <source>
        <dbReference type="SAM" id="Phobius"/>
    </source>
</evidence>
<dbReference type="EMBL" id="AQPF01000004">
    <property type="protein sequence ID" value="KAF0807444.1"/>
    <property type="molecule type" value="Genomic_DNA"/>
</dbReference>
<evidence type="ECO:0000313" key="3">
    <source>
        <dbReference type="EMBL" id="KAF0807444.1"/>
    </source>
</evidence>
<protein>
    <recommendedName>
        <fullName evidence="2">DUF1468 domain-containing protein</fullName>
    </recommendedName>
</protein>
<reference evidence="3 4" key="1">
    <citation type="submission" date="2012-09" db="EMBL/GenBank/DDBJ databases">
        <title>Genome Sequence of alkane-degrading Bacterium Alcanivorax sp. 6-D-6.</title>
        <authorList>
            <person name="Lai Q."/>
            <person name="Shao Z."/>
        </authorList>
    </citation>
    <scope>NUCLEOTIDE SEQUENCE [LARGE SCALE GENOMIC DNA]</scope>
    <source>
        <strain evidence="3 4">6-D-6</strain>
    </source>
</reference>
<comment type="caution">
    <text evidence="3">The sequence shown here is derived from an EMBL/GenBank/DDBJ whole genome shotgun (WGS) entry which is preliminary data.</text>
</comment>
<keyword evidence="1" id="KW-0472">Membrane</keyword>
<keyword evidence="1" id="KW-0812">Transmembrane</keyword>
<keyword evidence="1" id="KW-1133">Transmembrane helix</keyword>
<accession>A0ABQ6YBU4</accession>
<dbReference type="InterPro" id="IPR009936">
    <property type="entry name" value="DUF1468"/>
</dbReference>
<feature type="domain" description="DUF1468" evidence="2">
    <location>
        <begin position="10"/>
        <end position="149"/>
    </location>
</feature>
<feature type="transmembrane region" description="Helical" evidence="1">
    <location>
        <begin position="122"/>
        <end position="140"/>
    </location>
</feature>
<sequence>MNARIVDLSAGVLVTLAGLFTLFYLIPQHISPSLGFGLSPRAFPYLCATAVTVLGVALVIFSARDRALAERPAPVSRAALKRLVVVLAVLTLVLALMQWVGFLAAAVVAVALLMLLMGERRWLPIVLTSVGWSLFLWVLFDRVLGTPLP</sequence>
<dbReference type="RefSeq" id="WP_159660110.1">
    <property type="nucleotide sequence ID" value="NZ_AQPF01000004.1"/>
</dbReference>
<feature type="transmembrane region" description="Helical" evidence="1">
    <location>
        <begin position="42"/>
        <end position="63"/>
    </location>
</feature>
<dbReference type="Proteomes" id="UP000771797">
    <property type="component" value="Unassembled WGS sequence"/>
</dbReference>
<gene>
    <name evidence="3" type="ORF">A6D6_00996</name>
</gene>
<evidence type="ECO:0000313" key="4">
    <source>
        <dbReference type="Proteomes" id="UP000771797"/>
    </source>
</evidence>
<keyword evidence="4" id="KW-1185">Reference proteome</keyword>